<dbReference type="EMBL" id="KL197734">
    <property type="protein sequence ID" value="KDQ53419.1"/>
    <property type="molecule type" value="Genomic_DNA"/>
</dbReference>
<sequence length="188" mass="21571">MPHSQVFPITELFGEICWYLKHSSERGGSLAGLALSSRRYLETALDVLWQEMLDMEPLLKLIPALEASQEESDHGRSVLYPLEKADWVRFDYYASRIRFLNSYHDSRIRDGRIHCTPYSRLLQYKTAPNLIPSLRSLTWSHDSPTKTSATVTLEISAFLTPSLWTLFIGNHIDDIDDDADPPSNEDKE</sequence>
<evidence type="ECO:0008006" key="3">
    <source>
        <dbReference type="Google" id="ProtNLM"/>
    </source>
</evidence>
<name>A0A067PF87_9AGAM</name>
<evidence type="ECO:0000313" key="1">
    <source>
        <dbReference type="EMBL" id="KDQ53419.1"/>
    </source>
</evidence>
<dbReference type="OrthoDB" id="3067012at2759"/>
<reference evidence="2" key="1">
    <citation type="journal article" date="2014" name="Proc. Natl. Acad. Sci. U.S.A.">
        <title>Extensive sampling of basidiomycete genomes demonstrates inadequacy of the white-rot/brown-rot paradigm for wood decay fungi.</title>
        <authorList>
            <person name="Riley R."/>
            <person name="Salamov A.A."/>
            <person name="Brown D.W."/>
            <person name="Nagy L.G."/>
            <person name="Floudas D."/>
            <person name="Held B.W."/>
            <person name="Levasseur A."/>
            <person name="Lombard V."/>
            <person name="Morin E."/>
            <person name="Otillar R."/>
            <person name="Lindquist E.A."/>
            <person name="Sun H."/>
            <person name="LaButti K.M."/>
            <person name="Schmutz J."/>
            <person name="Jabbour D."/>
            <person name="Luo H."/>
            <person name="Baker S.E."/>
            <person name="Pisabarro A.G."/>
            <person name="Walton J.D."/>
            <person name="Blanchette R.A."/>
            <person name="Henrissat B."/>
            <person name="Martin F."/>
            <person name="Cullen D."/>
            <person name="Hibbett D.S."/>
            <person name="Grigoriev I.V."/>
        </authorList>
    </citation>
    <scope>NUCLEOTIDE SEQUENCE [LARGE SCALE GENOMIC DNA]</scope>
    <source>
        <strain evidence="2">MUCL 33604</strain>
    </source>
</reference>
<accession>A0A067PF87</accession>
<dbReference type="Proteomes" id="UP000027265">
    <property type="component" value="Unassembled WGS sequence"/>
</dbReference>
<dbReference type="HOGENOM" id="CLU_1441252_0_0_1"/>
<organism evidence="1 2">
    <name type="scientific">Jaapia argillacea MUCL 33604</name>
    <dbReference type="NCBI Taxonomy" id="933084"/>
    <lineage>
        <taxon>Eukaryota</taxon>
        <taxon>Fungi</taxon>
        <taxon>Dikarya</taxon>
        <taxon>Basidiomycota</taxon>
        <taxon>Agaricomycotina</taxon>
        <taxon>Agaricomycetes</taxon>
        <taxon>Agaricomycetidae</taxon>
        <taxon>Jaapiales</taxon>
        <taxon>Jaapiaceae</taxon>
        <taxon>Jaapia</taxon>
    </lineage>
</organism>
<protein>
    <recommendedName>
        <fullName evidence="3">F-box domain-containing protein</fullName>
    </recommendedName>
</protein>
<evidence type="ECO:0000313" key="2">
    <source>
        <dbReference type="Proteomes" id="UP000027265"/>
    </source>
</evidence>
<gene>
    <name evidence="1" type="ORF">JAAARDRAFT_197566</name>
</gene>
<dbReference type="AlphaFoldDB" id="A0A067PF87"/>
<dbReference type="InParanoid" id="A0A067PF87"/>
<keyword evidence="2" id="KW-1185">Reference proteome</keyword>
<proteinExistence type="predicted"/>